<dbReference type="AlphaFoldDB" id="A0A8J5KPK1"/>
<protein>
    <submittedName>
        <fullName evidence="7">Uncharacterized protein</fullName>
    </submittedName>
</protein>
<organism evidence="7 8">
    <name type="scientific">Zingiber officinale</name>
    <name type="common">Ginger</name>
    <name type="synonym">Amomum zingiber</name>
    <dbReference type="NCBI Taxonomy" id="94328"/>
    <lineage>
        <taxon>Eukaryota</taxon>
        <taxon>Viridiplantae</taxon>
        <taxon>Streptophyta</taxon>
        <taxon>Embryophyta</taxon>
        <taxon>Tracheophyta</taxon>
        <taxon>Spermatophyta</taxon>
        <taxon>Magnoliopsida</taxon>
        <taxon>Liliopsida</taxon>
        <taxon>Zingiberales</taxon>
        <taxon>Zingiberaceae</taxon>
        <taxon>Zingiber</taxon>
    </lineage>
</organism>
<comment type="caution">
    <text evidence="7">The sequence shown here is derived from an EMBL/GenBank/DDBJ whole genome shotgun (WGS) entry which is preliminary data.</text>
</comment>
<evidence type="ECO:0000256" key="5">
    <source>
        <dbReference type="ARBA" id="ARBA00022989"/>
    </source>
</evidence>
<comment type="subcellular location">
    <subcellularLocation>
        <location evidence="1">Membrane</location>
        <topology evidence="1">Multi-pass membrane protein</topology>
    </subcellularLocation>
</comment>
<keyword evidence="5" id="KW-1133">Transmembrane helix</keyword>
<evidence type="ECO:0000256" key="2">
    <source>
        <dbReference type="ARBA" id="ARBA00007965"/>
    </source>
</evidence>
<evidence type="ECO:0000313" key="7">
    <source>
        <dbReference type="EMBL" id="KAG6484415.1"/>
    </source>
</evidence>
<dbReference type="GO" id="GO:0005886">
    <property type="term" value="C:plasma membrane"/>
    <property type="evidence" value="ECO:0007669"/>
    <property type="project" value="TreeGrafter"/>
</dbReference>
<name>A0A8J5KPK1_ZINOF</name>
<dbReference type="PANTHER" id="PTHR10332:SF30">
    <property type="entry name" value="EQUILIBRATIVE NUCLEOTIDE TRANSPORTER 2"/>
    <property type="match status" value="1"/>
</dbReference>
<dbReference type="PANTHER" id="PTHR10332">
    <property type="entry name" value="EQUILIBRATIVE NUCLEOSIDE TRANSPORTER"/>
    <property type="match status" value="1"/>
</dbReference>
<dbReference type="GO" id="GO:0005337">
    <property type="term" value="F:nucleoside transmembrane transporter activity"/>
    <property type="evidence" value="ECO:0007669"/>
    <property type="project" value="InterPro"/>
</dbReference>
<comment type="similarity">
    <text evidence="2">Belongs to the SLC29A/ENT transporter (TC 2.A.57) family.</text>
</comment>
<reference evidence="7 8" key="1">
    <citation type="submission" date="2020-08" db="EMBL/GenBank/DDBJ databases">
        <title>Plant Genome Project.</title>
        <authorList>
            <person name="Zhang R.-G."/>
        </authorList>
    </citation>
    <scope>NUCLEOTIDE SEQUENCE [LARGE SCALE GENOMIC DNA]</scope>
    <source>
        <tissue evidence="7">Rhizome</tissue>
    </source>
</reference>
<keyword evidence="3" id="KW-0813">Transport</keyword>
<keyword evidence="8" id="KW-1185">Reference proteome</keyword>
<proteinExistence type="inferred from homology"/>
<evidence type="ECO:0000256" key="1">
    <source>
        <dbReference type="ARBA" id="ARBA00004141"/>
    </source>
</evidence>
<dbReference type="InterPro" id="IPR002259">
    <property type="entry name" value="Eqnu_transpt"/>
</dbReference>
<evidence type="ECO:0000256" key="6">
    <source>
        <dbReference type="ARBA" id="ARBA00023136"/>
    </source>
</evidence>
<keyword evidence="4" id="KW-0812">Transmembrane</keyword>
<evidence type="ECO:0000256" key="4">
    <source>
        <dbReference type="ARBA" id="ARBA00022692"/>
    </source>
</evidence>
<accession>A0A8J5KPK1</accession>
<gene>
    <name evidence="7" type="ORF">ZIOFF_052930</name>
</gene>
<evidence type="ECO:0000256" key="3">
    <source>
        <dbReference type="ARBA" id="ARBA00022448"/>
    </source>
</evidence>
<dbReference type="EMBL" id="JACMSC010000015">
    <property type="protein sequence ID" value="KAG6484415.1"/>
    <property type="molecule type" value="Genomic_DNA"/>
</dbReference>
<keyword evidence="6" id="KW-0472">Membrane</keyword>
<sequence length="265" mass="29847">MEKVAVGENTNARRLASGKNAKEKKLICVFLYAFIFPKLPIVKYYRAKAAFEGSKTVTADLAAAEIQLSTDDAAAMEDPNQFERLSNKELLLQNIDYALDIFLIYVLTLSIFPGFIAEDTRSHSLGSCEAWRSRVDDNVDVLLGTQPWLPQCLYFFRSTKRIQGSETKCIGELVVCSSDYRYFLRCWTQLVMANWQRFAAARTLTATLRLITKSTFESSDEGLHKGAITVDLAAVGIQLSVNYVALQVMEDPNQFERLSNKELLV</sequence>
<evidence type="ECO:0000313" key="8">
    <source>
        <dbReference type="Proteomes" id="UP000734854"/>
    </source>
</evidence>
<dbReference type="Proteomes" id="UP000734854">
    <property type="component" value="Unassembled WGS sequence"/>
</dbReference>